<reference evidence="9 10" key="1">
    <citation type="submission" date="2019-10" db="EMBL/GenBank/DDBJ databases">
        <title>Complete genome sequencing of drug resistant plasmids in Kluyvera intermedia.</title>
        <authorList>
            <person name="Ke C."/>
            <person name="Jian S."/>
        </authorList>
    </citation>
    <scope>NUCLEOTIDE SEQUENCE [LARGE SCALE GENOMIC DNA]</scope>
    <source>
        <strain evidence="9 10">N2-1</strain>
    </source>
</reference>
<feature type="domain" description="GGDEF" evidence="8">
    <location>
        <begin position="457"/>
        <end position="590"/>
    </location>
</feature>
<keyword evidence="6" id="KW-0812">Transmembrane</keyword>
<accession>A0ABX6DNN2</accession>
<dbReference type="SUPFAM" id="SSF55073">
    <property type="entry name" value="Nucleotide cyclase"/>
    <property type="match status" value="1"/>
</dbReference>
<evidence type="ECO:0000256" key="1">
    <source>
        <dbReference type="ARBA" id="ARBA00001946"/>
    </source>
</evidence>
<sequence length="596" mass="66853">MRIATITNWAYCATVCLTIASGIVMLMASNADNSERRAVEQRQIFDQLTEEVEMDAWSLSDLARLYVIGQDPDVLDTYRQKESALKDIEHRLSVLKDTGATGEELALLHEGLQIVDALQDEQQTALNSVANGEEKQAVSLLYGKIYEQQLEQAQDRIDHFRKMLDNRARDAIVDATEMSRTLRTLSEVMVGLTALLFLFVLGFILKHRVLRPVVRLSDVVHRLASQDYAVETPNFNQIDEIGDMAQAIRIFRENGLVRQQLERERDANWAIRELLARMTQRLQGCENFADVVNVAELFAPNIAPGIAGRLYILDREPWQMRCVAQWLSPQGSAEPFHPDECWAVRRGQSHPPVNGEPDIACYHLPQSSENETLCVPLIAQGEAIGLLSFQNLNHETAPSRAYLELMAEALGLALANQRLREALLEKALYDPLTGLRNRHHLEDTLSNQMNQAMRNKEPLSCLMIDIDHFKSINDTYGHEAGDGVIKSVAAIIQRVVHKSGMAFRYGGEEFLVLLNDMDEEAANRIATDILNGVRDMSLHFGVSDIGHVDVSIGVASYPEHVQSNNLLRAADVALYRAKELGRARVVSFGMLEQPPL</sequence>
<dbReference type="CDD" id="cd01949">
    <property type="entry name" value="GGDEF"/>
    <property type="match status" value="1"/>
</dbReference>
<dbReference type="Proteomes" id="UP000344450">
    <property type="component" value="Chromosome"/>
</dbReference>
<evidence type="ECO:0000259" key="7">
    <source>
        <dbReference type="PROSITE" id="PS50885"/>
    </source>
</evidence>
<keyword evidence="4" id="KW-0547">Nucleotide-binding</keyword>
<evidence type="ECO:0000259" key="8">
    <source>
        <dbReference type="PROSITE" id="PS50887"/>
    </source>
</evidence>
<dbReference type="SUPFAM" id="SSF55781">
    <property type="entry name" value="GAF domain-like"/>
    <property type="match status" value="1"/>
</dbReference>
<evidence type="ECO:0000256" key="4">
    <source>
        <dbReference type="ARBA" id="ARBA00023134"/>
    </source>
</evidence>
<dbReference type="PANTHER" id="PTHR45138:SF9">
    <property type="entry name" value="DIGUANYLATE CYCLASE DGCM-RELATED"/>
    <property type="match status" value="1"/>
</dbReference>
<dbReference type="Gene3D" id="3.30.450.40">
    <property type="match status" value="1"/>
</dbReference>
<evidence type="ECO:0000256" key="3">
    <source>
        <dbReference type="ARBA" id="ARBA00012528"/>
    </source>
</evidence>
<evidence type="ECO:0000313" key="10">
    <source>
        <dbReference type="Proteomes" id="UP000344450"/>
    </source>
</evidence>
<dbReference type="Gene3D" id="3.30.70.270">
    <property type="match status" value="1"/>
</dbReference>
<dbReference type="PANTHER" id="PTHR45138">
    <property type="entry name" value="REGULATORY COMPONENTS OF SENSORY TRANSDUCTION SYSTEM"/>
    <property type="match status" value="1"/>
</dbReference>
<dbReference type="InterPro" id="IPR003660">
    <property type="entry name" value="HAMP_dom"/>
</dbReference>
<dbReference type="InterPro" id="IPR043128">
    <property type="entry name" value="Rev_trsase/Diguanyl_cyclase"/>
</dbReference>
<organism evidence="9 10">
    <name type="scientific">Kluyvera intermedia</name>
    <name type="common">Enterobacter intermedius</name>
    <dbReference type="NCBI Taxonomy" id="61648"/>
    <lineage>
        <taxon>Bacteria</taxon>
        <taxon>Pseudomonadati</taxon>
        <taxon>Pseudomonadota</taxon>
        <taxon>Gammaproteobacteria</taxon>
        <taxon>Enterobacterales</taxon>
        <taxon>Enterobacteriaceae</taxon>
        <taxon>Kluyvera</taxon>
    </lineage>
</organism>
<dbReference type="SMART" id="SM00304">
    <property type="entry name" value="HAMP"/>
    <property type="match status" value="1"/>
</dbReference>
<proteinExistence type="predicted"/>
<dbReference type="EC" id="2.7.7.65" evidence="3"/>
<keyword evidence="10" id="KW-1185">Reference proteome</keyword>
<dbReference type="GeneID" id="91972093"/>
<evidence type="ECO:0000256" key="2">
    <source>
        <dbReference type="ARBA" id="ARBA00004665"/>
    </source>
</evidence>
<evidence type="ECO:0000313" key="9">
    <source>
        <dbReference type="EMBL" id="QGH29389.1"/>
    </source>
</evidence>
<feature type="transmembrane region" description="Helical" evidence="6">
    <location>
        <begin position="6"/>
        <end position="28"/>
    </location>
</feature>
<dbReference type="PROSITE" id="PS50885">
    <property type="entry name" value="HAMP"/>
    <property type="match status" value="1"/>
</dbReference>
<dbReference type="InterPro" id="IPR050469">
    <property type="entry name" value="Diguanylate_Cyclase"/>
</dbReference>
<dbReference type="InterPro" id="IPR029016">
    <property type="entry name" value="GAF-like_dom_sf"/>
</dbReference>
<feature type="domain" description="HAMP" evidence="7">
    <location>
        <begin position="207"/>
        <end position="260"/>
    </location>
</feature>
<comment type="catalytic activity">
    <reaction evidence="5">
        <text>2 GTP = 3',3'-c-di-GMP + 2 diphosphate</text>
        <dbReference type="Rhea" id="RHEA:24898"/>
        <dbReference type="ChEBI" id="CHEBI:33019"/>
        <dbReference type="ChEBI" id="CHEBI:37565"/>
        <dbReference type="ChEBI" id="CHEBI:58805"/>
        <dbReference type="EC" id="2.7.7.65"/>
    </reaction>
</comment>
<dbReference type="CDD" id="cd06225">
    <property type="entry name" value="HAMP"/>
    <property type="match status" value="1"/>
</dbReference>
<dbReference type="NCBIfam" id="TIGR00254">
    <property type="entry name" value="GGDEF"/>
    <property type="match status" value="1"/>
</dbReference>
<dbReference type="PROSITE" id="PS50887">
    <property type="entry name" value="GGDEF"/>
    <property type="match status" value="1"/>
</dbReference>
<dbReference type="Pfam" id="PF00672">
    <property type="entry name" value="HAMP"/>
    <property type="match status" value="1"/>
</dbReference>
<dbReference type="SMART" id="SM00267">
    <property type="entry name" value="GGDEF"/>
    <property type="match status" value="1"/>
</dbReference>
<feature type="transmembrane region" description="Helical" evidence="6">
    <location>
        <begin position="188"/>
        <end position="205"/>
    </location>
</feature>
<gene>
    <name evidence="9" type="ORF">GHC21_06775</name>
</gene>
<dbReference type="SUPFAM" id="SSF158472">
    <property type="entry name" value="HAMP domain-like"/>
    <property type="match status" value="1"/>
</dbReference>
<protein>
    <recommendedName>
        <fullName evidence="3">diguanylate cyclase</fullName>
        <ecNumber evidence="3">2.7.7.65</ecNumber>
    </recommendedName>
</protein>
<evidence type="ECO:0000256" key="5">
    <source>
        <dbReference type="ARBA" id="ARBA00034247"/>
    </source>
</evidence>
<dbReference type="EMBL" id="CP045845">
    <property type="protein sequence ID" value="QGH29389.1"/>
    <property type="molecule type" value="Genomic_DNA"/>
</dbReference>
<keyword evidence="6" id="KW-0472">Membrane</keyword>
<name>A0ABX6DNN2_KLUIN</name>
<comment type="cofactor">
    <cofactor evidence="1">
        <name>Mg(2+)</name>
        <dbReference type="ChEBI" id="CHEBI:18420"/>
    </cofactor>
</comment>
<dbReference type="InterPro" id="IPR000160">
    <property type="entry name" value="GGDEF_dom"/>
</dbReference>
<keyword evidence="4" id="KW-0342">GTP-binding</keyword>
<dbReference type="Pfam" id="PF00990">
    <property type="entry name" value="GGDEF"/>
    <property type="match status" value="1"/>
</dbReference>
<dbReference type="RefSeq" id="WP_153742461.1">
    <property type="nucleotide sequence ID" value="NZ_CP045843.1"/>
</dbReference>
<dbReference type="InterPro" id="IPR029787">
    <property type="entry name" value="Nucleotide_cyclase"/>
</dbReference>
<comment type="pathway">
    <text evidence="2">Purine metabolism; 3',5'-cyclic di-GMP biosynthesis.</text>
</comment>
<dbReference type="Gene3D" id="6.10.340.10">
    <property type="match status" value="1"/>
</dbReference>
<evidence type="ECO:0000256" key="6">
    <source>
        <dbReference type="SAM" id="Phobius"/>
    </source>
</evidence>
<keyword evidence="6" id="KW-1133">Transmembrane helix</keyword>